<evidence type="ECO:0000256" key="3">
    <source>
        <dbReference type="ARBA" id="ARBA00048505"/>
    </source>
</evidence>
<dbReference type="GO" id="GO:0008270">
    <property type="term" value="F:zinc ion binding"/>
    <property type="evidence" value="ECO:0007669"/>
    <property type="project" value="InterPro"/>
</dbReference>
<proteinExistence type="predicted"/>
<feature type="domain" description="Metallo-beta-lactamase" evidence="4">
    <location>
        <begin position="77"/>
        <end position="273"/>
    </location>
</feature>
<dbReference type="Proteomes" id="UP000006620">
    <property type="component" value="Chromosome"/>
</dbReference>
<evidence type="ECO:0000313" key="6">
    <source>
        <dbReference type="Proteomes" id="UP000006620"/>
    </source>
</evidence>
<dbReference type="PANTHER" id="PTHR15032">
    <property type="entry name" value="N-ACYL-PHOSPHATIDYLETHANOLAMINE-HYDROLYZING PHOSPHOLIPASE D"/>
    <property type="match status" value="1"/>
</dbReference>
<dbReference type="InterPro" id="IPR036866">
    <property type="entry name" value="RibonucZ/Hydroxyglut_hydro"/>
</dbReference>
<dbReference type="InterPro" id="IPR001279">
    <property type="entry name" value="Metallo-B-lactamas"/>
</dbReference>
<evidence type="ECO:0000259" key="4">
    <source>
        <dbReference type="Pfam" id="PF12706"/>
    </source>
</evidence>
<dbReference type="SUPFAM" id="SSF56281">
    <property type="entry name" value="Metallo-hydrolase/oxidoreductase"/>
    <property type="match status" value="1"/>
</dbReference>
<sequence length="324" mass="37284">MKINGRYENMDGIRLRKKLPFIQKWRKERKKIKLKDWSYTVPQCGEKQIEFLKSNHTEPTMTWIGHSSFLLQMEGKNLLTDPVWAQRMGLEKRLAPPGLMPSDLPRIDAVLLSHSHYDHMDMPSLRTVHQRNPGVQMLVPVGLGKKLKSSGFQKITEVNWWDTVRLDGLELHFVPAQHWTRRTLFDTNASHWGGWVLRPVTHHGERLAVYFVGDSAYFGGFKTIGERFRIGWALMPIGAYDPEWYTGKQHVNPEEAVQAFIDCGADVCVPMHYGTFRLADDTPREALDRLHAAWERHGLAPERLRILTFGETVRPLAETVGARG</sequence>
<dbReference type="GO" id="GO:0070290">
    <property type="term" value="F:N-acylphosphatidylethanolamine-specific phospholipase D activity"/>
    <property type="evidence" value="ECO:0007669"/>
    <property type="project" value="InterPro"/>
</dbReference>
<dbReference type="PANTHER" id="PTHR15032:SF36">
    <property type="entry name" value="METALLO-BETA-LACTAMASE DOMAIN-CONTAINING PROTEIN"/>
    <property type="match status" value="1"/>
</dbReference>
<dbReference type="RefSeq" id="WP_013914272.1">
    <property type="nucleotide sequence ID" value="NC_015690.1"/>
</dbReference>
<dbReference type="PATRIC" id="fig|1036673.3.peg.434"/>
<reference evidence="5 6" key="2">
    <citation type="journal article" date="2013" name="Genome Announc.">
        <title>Genome Sequence of Growth-Improving Paenibacillus mucilaginosus Strain KNP414.</title>
        <authorList>
            <person name="Lu J.J."/>
            <person name="Wang J.F."/>
            <person name="Hu X.F."/>
        </authorList>
    </citation>
    <scope>NUCLEOTIDE SEQUENCE [LARGE SCALE GENOMIC DNA]</scope>
    <source>
        <strain evidence="5 6">KNP414</strain>
    </source>
</reference>
<dbReference type="PIRSF" id="PIRSF038896">
    <property type="entry name" value="NAPE-PLD"/>
    <property type="match status" value="1"/>
</dbReference>
<evidence type="ECO:0000256" key="1">
    <source>
        <dbReference type="ARBA" id="ARBA00034221"/>
    </source>
</evidence>
<dbReference type="EMBL" id="CP002869">
    <property type="protein sequence ID" value="AEI39106.1"/>
    <property type="molecule type" value="Genomic_DNA"/>
</dbReference>
<dbReference type="AlphaFoldDB" id="F8FPW4"/>
<evidence type="ECO:0000313" key="5">
    <source>
        <dbReference type="EMBL" id="AEI39106.1"/>
    </source>
</evidence>
<comment type="function">
    <text evidence="2">Counteracts the endogenous Pycsar antiviral defense system. Phosphodiesterase that enables metal-dependent hydrolysis of host cyclic nucleotide Pycsar defense signals such as cCMP and cUMP.</text>
</comment>
<protein>
    <recommendedName>
        <fullName evidence="4">Metallo-beta-lactamase domain-containing protein</fullName>
    </recommendedName>
</protein>
<comment type="catalytic activity">
    <reaction evidence="3">
        <text>3',5'-cyclic UMP + H2O = UMP + H(+)</text>
        <dbReference type="Rhea" id="RHEA:70575"/>
        <dbReference type="ChEBI" id="CHEBI:15377"/>
        <dbReference type="ChEBI" id="CHEBI:15378"/>
        <dbReference type="ChEBI" id="CHEBI:57865"/>
        <dbReference type="ChEBI" id="CHEBI:184387"/>
    </reaction>
    <physiologicalReaction direction="left-to-right" evidence="3">
        <dbReference type="Rhea" id="RHEA:70576"/>
    </physiologicalReaction>
</comment>
<dbReference type="InterPro" id="IPR024884">
    <property type="entry name" value="NAPE-PLD"/>
</dbReference>
<comment type="catalytic activity">
    <reaction evidence="1">
        <text>3',5'-cyclic CMP + H2O = CMP + H(+)</text>
        <dbReference type="Rhea" id="RHEA:72675"/>
        <dbReference type="ChEBI" id="CHEBI:15377"/>
        <dbReference type="ChEBI" id="CHEBI:15378"/>
        <dbReference type="ChEBI" id="CHEBI:58003"/>
        <dbReference type="ChEBI" id="CHEBI:60377"/>
    </reaction>
    <physiologicalReaction direction="left-to-right" evidence="1">
        <dbReference type="Rhea" id="RHEA:72676"/>
    </physiologicalReaction>
</comment>
<dbReference type="HOGENOM" id="CLU_020884_1_0_9"/>
<dbReference type="Gene3D" id="3.60.15.10">
    <property type="entry name" value="Ribonuclease Z/Hydroxyacylglutathione hydrolase-like"/>
    <property type="match status" value="1"/>
</dbReference>
<accession>F8FPW4</accession>
<dbReference type="Pfam" id="PF12706">
    <property type="entry name" value="Lactamase_B_2"/>
    <property type="match status" value="1"/>
</dbReference>
<gene>
    <name evidence="5" type="ordered locus">KNP414_00481</name>
</gene>
<name>F8FPW4_PAEMK</name>
<dbReference type="GO" id="GO:0005737">
    <property type="term" value="C:cytoplasm"/>
    <property type="evidence" value="ECO:0007669"/>
    <property type="project" value="TreeGrafter"/>
</dbReference>
<reference evidence="6" key="1">
    <citation type="submission" date="2011-06" db="EMBL/GenBank/DDBJ databases">
        <title>Complete genome sequence of Paenibacillus mucilaginosus KNP414.</title>
        <authorList>
            <person name="Wang J."/>
            <person name="Hu S."/>
            <person name="Hu X."/>
            <person name="Zhang B."/>
            <person name="Dong D."/>
            <person name="Zhang S."/>
            <person name="Zhao K."/>
            <person name="Wu D."/>
        </authorList>
    </citation>
    <scope>NUCLEOTIDE SEQUENCE [LARGE SCALE GENOMIC DNA]</scope>
    <source>
        <strain evidence="6">KNP414</strain>
    </source>
</reference>
<organism evidence="5 6">
    <name type="scientific">Paenibacillus mucilaginosus (strain KNP414)</name>
    <dbReference type="NCBI Taxonomy" id="1036673"/>
    <lineage>
        <taxon>Bacteria</taxon>
        <taxon>Bacillati</taxon>
        <taxon>Bacillota</taxon>
        <taxon>Bacilli</taxon>
        <taxon>Bacillales</taxon>
        <taxon>Paenibacillaceae</taxon>
        <taxon>Paenibacillus</taxon>
    </lineage>
</organism>
<evidence type="ECO:0000256" key="2">
    <source>
        <dbReference type="ARBA" id="ARBA00034301"/>
    </source>
</evidence>
<dbReference type="KEGG" id="pms:KNP414_00481"/>